<dbReference type="AlphaFoldDB" id="A0AAE2SWR2"/>
<dbReference type="Gene3D" id="3.40.50.300">
    <property type="entry name" value="P-loop containing nucleotide triphosphate hydrolases"/>
    <property type="match status" value="1"/>
</dbReference>
<dbReference type="Proteomes" id="UP000538507">
    <property type="component" value="Unassembled WGS sequence"/>
</dbReference>
<proteinExistence type="predicted"/>
<name>A0AAE2SWR2_RHILE</name>
<evidence type="ECO:0000313" key="7">
    <source>
        <dbReference type="EMBL" id="MBB4289724.1"/>
    </source>
</evidence>
<keyword evidence="4 5" id="KW-0067">ATP-binding</keyword>
<keyword evidence="2 5" id="KW-0378">Hydrolase</keyword>
<dbReference type="GO" id="GO:0000725">
    <property type="term" value="P:recombinational repair"/>
    <property type="evidence" value="ECO:0007669"/>
    <property type="project" value="TreeGrafter"/>
</dbReference>
<dbReference type="SUPFAM" id="SSF52540">
    <property type="entry name" value="P-loop containing nucleoside triphosphate hydrolases"/>
    <property type="match status" value="1"/>
</dbReference>
<dbReference type="EMBL" id="JACIGO010000002">
    <property type="protein sequence ID" value="MBB4289724.1"/>
    <property type="molecule type" value="Genomic_DNA"/>
</dbReference>
<dbReference type="Pfam" id="PF13245">
    <property type="entry name" value="AAA_19"/>
    <property type="match status" value="1"/>
</dbReference>
<dbReference type="GO" id="GO:0043138">
    <property type="term" value="F:3'-5' DNA helicase activity"/>
    <property type="evidence" value="ECO:0007669"/>
    <property type="project" value="TreeGrafter"/>
</dbReference>
<evidence type="ECO:0000256" key="4">
    <source>
        <dbReference type="ARBA" id="ARBA00022840"/>
    </source>
</evidence>
<evidence type="ECO:0000256" key="2">
    <source>
        <dbReference type="ARBA" id="ARBA00022801"/>
    </source>
</evidence>
<evidence type="ECO:0000256" key="1">
    <source>
        <dbReference type="ARBA" id="ARBA00022741"/>
    </source>
</evidence>
<dbReference type="RefSeq" id="WP_183606821.1">
    <property type="nucleotide sequence ID" value="NZ_JACHAZ010000001.1"/>
</dbReference>
<comment type="caution">
    <text evidence="7">The sequence shown here is derived from an EMBL/GenBank/DDBJ whole genome shotgun (WGS) entry which is preliminary data.</text>
</comment>
<accession>A0AAE2SWR2</accession>
<dbReference type="GO" id="GO:0016787">
    <property type="term" value="F:hydrolase activity"/>
    <property type="evidence" value="ECO:0007669"/>
    <property type="project" value="UniProtKB-UniRule"/>
</dbReference>
<evidence type="ECO:0000256" key="5">
    <source>
        <dbReference type="PROSITE-ProRule" id="PRU00560"/>
    </source>
</evidence>
<evidence type="ECO:0000256" key="3">
    <source>
        <dbReference type="ARBA" id="ARBA00022806"/>
    </source>
</evidence>
<dbReference type="GO" id="GO:0003677">
    <property type="term" value="F:DNA binding"/>
    <property type="evidence" value="ECO:0007669"/>
    <property type="project" value="InterPro"/>
</dbReference>
<dbReference type="PROSITE" id="PS51198">
    <property type="entry name" value="UVRD_HELICASE_ATP_BIND"/>
    <property type="match status" value="1"/>
</dbReference>
<dbReference type="GO" id="GO:0005524">
    <property type="term" value="F:ATP binding"/>
    <property type="evidence" value="ECO:0007669"/>
    <property type="project" value="UniProtKB-UniRule"/>
</dbReference>
<dbReference type="InterPro" id="IPR000212">
    <property type="entry name" value="DNA_helicase_UvrD/REP"/>
</dbReference>
<feature type="binding site" evidence="5">
    <location>
        <begin position="27"/>
        <end position="34"/>
    </location>
    <ligand>
        <name>ATP</name>
        <dbReference type="ChEBI" id="CHEBI:30616"/>
    </ligand>
</feature>
<dbReference type="PANTHER" id="PTHR11070:SF3">
    <property type="entry name" value="DNA 3'-5' HELICASE"/>
    <property type="match status" value="1"/>
</dbReference>
<dbReference type="PANTHER" id="PTHR11070">
    <property type="entry name" value="UVRD / RECB / PCRA DNA HELICASE FAMILY MEMBER"/>
    <property type="match status" value="1"/>
</dbReference>
<feature type="domain" description="UvrD-like helicase ATP-binding" evidence="6">
    <location>
        <begin position="6"/>
        <end position="275"/>
    </location>
</feature>
<sequence>MIEKVETKADIDVRACLDAHYSFALVAGAGSGKTTSLIEALERVRDQEGKQLRQNGQRVACITFTKRAVQIIATRLGFDQLYVVSTLHSFLWEQISHFHSDIREALRLGRLPALIQKEREKDDGGNSRTVKEARVKAVRYEQELAALDSVATFKYDDARWGDYSVGRLGHDDVIEIAAYLFEHNATFRRIAGLRFPYIFVDEAQDTFPGIVAGLNRVCENEGLPIVGYFGDPWQQIYDGSAGDFAPPANGKHITKTENFRCSESVIRLLNAFRGDVEQYAAGENKGREGSVRFRLVQTEKPEMPRNRYSDAQISRALGQMDAALAGWGWADREDVIKLFLANQMIARRMGFTELNRLFSGEYASSRAEEAFEAGEHLLLKPLTSIVYPLIKAQEINNSRAIIDILRRNSPAFAVDGINATNTLKSMVDTSVGLVGQLSNLWKSGTIGDVLRFCADKQIIAVSNNLQGHLVRAPRKEAYDEAVYSLDKGDWLADALFGMTTEEIVPYTSFIARNSAYSTQHGVKGEEYNKVMVVYDDVEAAWNHYNFSKTLTPLTAGKPTDGQHSRGQRLAYVSFSRALEDLRVLFFTADPTAARQELIDKRLVTSEQIEVVTSA</sequence>
<dbReference type="GO" id="GO:0005829">
    <property type="term" value="C:cytosol"/>
    <property type="evidence" value="ECO:0007669"/>
    <property type="project" value="TreeGrafter"/>
</dbReference>
<organism evidence="7 8">
    <name type="scientific">Rhizobium leguminosarum</name>
    <dbReference type="NCBI Taxonomy" id="384"/>
    <lineage>
        <taxon>Bacteria</taxon>
        <taxon>Pseudomonadati</taxon>
        <taxon>Pseudomonadota</taxon>
        <taxon>Alphaproteobacteria</taxon>
        <taxon>Hyphomicrobiales</taxon>
        <taxon>Rhizobiaceae</taxon>
        <taxon>Rhizobium/Agrobacterium group</taxon>
        <taxon>Rhizobium</taxon>
    </lineage>
</organism>
<gene>
    <name evidence="7" type="ORF">GGE16_001764</name>
</gene>
<dbReference type="InterPro" id="IPR027417">
    <property type="entry name" value="P-loop_NTPase"/>
</dbReference>
<keyword evidence="1 5" id="KW-0547">Nucleotide-binding</keyword>
<protein>
    <submittedName>
        <fullName evidence="7">DNA helicase-2/ATP-dependent DNA helicase PcrA</fullName>
        <ecNumber evidence="7">3.6.4.12</ecNumber>
    </submittedName>
</protein>
<keyword evidence="3 5" id="KW-0347">Helicase</keyword>
<reference evidence="7 8" key="1">
    <citation type="submission" date="2020-08" db="EMBL/GenBank/DDBJ databases">
        <title>Genomic Encyclopedia of Type Strains, Phase IV (KMG-V): Genome sequencing to study the core and pangenomes of soil and plant-associated prokaryotes.</title>
        <authorList>
            <person name="Whitman W."/>
        </authorList>
    </citation>
    <scope>NUCLEOTIDE SEQUENCE [LARGE SCALE GENOMIC DNA]</scope>
    <source>
        <strain evidence="7 8">SEMIA 415</strain>
    </source>
</reference>
<dbReference type="InterPro" id="IPR014016">
    <property type="entry name" value="UvrD-like_ATP-bd"/>
</dbReference>
<dbReference type="EC" id="3.6.4.12" evidence="7"/>
<evidence type="ECO:0000259" key="6">
    <source>
        <dbReference type="PROSITE" id="PS51198"/>
    </source>
</evidence>
<evidence type="ECO:0000313" key="8">
    <source>
        <dbReference type="Proteomes" id="UP000538507"/>
    </source>
</evidence>